<dbReference type="Proteomes" id="UP000248480">
    <property type="component" value="Unplaced"/>
</dbReference>
<proteinExistence type="predicted"/>
<feature type="compositionally biased region" description="Basic and acidic residues" evidence="5">
    <location>
        <begin position="1"/>
        <end position="15"/>
    </location>
</feature>
<dbReference type="AlphaFoldDB" id="A0A2Y9QEG4"/>
<evidence type="ECO:0000259" key="6">
    <source>
        <dbReference type="PROSITE" id="PS50071"/>
    </source>
</evidence>
<keyword evidence="7" id="KW-1185">Reference proteome</keyword>
<organism evidence="7 8">
    <name type="scientific">Trichechus manatus latirostris</name>
    <name type="common">Florida manatee</name>
    <dbReference type="NCBI Taxonomy" id="127582"/>
    <lineage>
        <taxon>Eukaryota</taxon>
        <taxon>Metazoa</taxon>
        <taxon>Chordata</taxon>
        <taxon>Craniata</taxon>
        <taxon>Vertebrata</taxon>
        <taxon>Euteleostomi</taxon>
        <taxon>Mammalia</taxon>
        <taxon>Eutheria</taxon>
        <taxon>Afrotheria</taxon>
        <taxon>Sirenia</taxon>
        <taxon>Trichechidae</taxon>
        <taxon>Trichechus</taxon>
    </lineage>
</organism>
<evidence type="ECO:0000313" key="8">
    <source>
        <dbReference type="RefSeq" id="XP_023581665.1"/>
    </source>
</evidence>
<dbReference type="GeneID" id="111819448"/>
<dbReference type="PANTHER" id="PTHR24341">
    <property type="entry name" value="HOMEOBOX PROTEIN ENGRAILED"/>
    <property type="match status" value="1"/>
</dbReference>
<feature type="region of interest" description="Disordered" evidence="5">
    <location>
        <begin position="1"/>
        <end position="23"/>
    </location>
</feature>
<dbReference type="Gene3D" id="1.10.10.60">
    <property type="entry name" value="Homeodomain-like"/>
    <property type="match status" value="1"/>
</dbReference>
<keyword evidence="3 4" id="KW-0238">DNA-binding</keyword>
<evidence type="ECO:0000256" key="2">
    <source>
        <dbReference type="ARBA" id="ARBA00023242"/>
    </source>
</evidence>
<dbReference type="GO" id="GO:0005634">
    <property type="term" value="C:nucleus"/>
    <property type="evidence" value="ECO:0007669"/>
    <property type="project" value="UniProtKB-SubCell"/>
</dbReference>
<feature type="non-terminal residue" evidence="8">
    <location>
        <position position="1"/>
    </location>
</feature>
<gene>
    <name evidence="8" type="primary">LOC111819448</name>
</gene>
<comment type="subcellular location">
    <subcellularLocation>
        <location evidence="1 3 4">Nucleus</location>
    </subcellularLocation>
</comment>
<dbReference type="SUPFAM" id="SSF46689">
    <property type="entry name" value="Homeodomain-like"/>
    <property type="match status" value="1"/>
</dbReference>
<name>A0A2Y9QEG4_TRIMA</name>
<feature type="DNA-binding region" description="Homeobox" evidence="3">
    <location>
        <begin position="20"/>
        <end position="79"/>
    </location>
</feature>
<sequence>SPTAECGHDEEIRTEQKRRKGKQRHVFTKEELIILNNKFSEDPYPDFTTRRELSSLVHCSLSVIANWFQNKRVRLPPKERQRIFAAKKGKAFPVQDHSPLSLQDTNTEAPKDIPEQSFSHAQGTLLVRAGCSSLGTHGVPRQQVGSGDSGFPNIQKEPGYDLEYRGNTASGLFPGSVLPSYTSAIGLYSPVSSVEHFDRDRTERGQSQYASPYLQHHVYSVHGVKQQQEEQKNSPHSPLQGQQQN</sequence>
<reference evidence="8" key="1">
    <citation type="submission" date="2025-08" db="UniProtKB">
        <authorList>
            <consortium name="RefSeq"/>
        </authorList>
    </citation>
    <scope>IDENTIFICATION</scope>
</reference>
<keyword evidence="3 4" id="KW-0371">Homeobox</keyword>
<evidence type="ECO:0000256" key="5">
    <source>
        <dbReference type="SAM" id="MobiDB-lite"/>
    </source>
</evidence>
<accession>A0A2Y9QEG4</accession>
<dbReference type="KEGG" id="tmu:111819448"/>
<dbReference type="SMART" id="SM00389">
    <property type="entry name" value="HOX"/>
    <property type="match status" value="1"/>
</dbReference>
<dbReference type="Pfam" id="PF00046">
    <property type="entry name" value="Homeodomain"/>
    <property type="match status" value="1"/>
</dbReference>
<dbReference type="InParanoid" id="A0A2Y9QEG4"/>
<keyword evidence="2 3" id="KW-0539">Nucleus</keyword>
<dbReference type="InterPro" id="IPR050720">
    <property type="entry name" value="Engrailed_Homeobox_TFs"/>
</dbReference>
<dbReference type="InterPro" id="IPR001356">
    <property type="entry name" value="HD"/>
</dbReference>
<dbReference type="FunCoup" id="A0A2Y9QEG4">
    <property type="interactions" value="5"/>
</dbReference>
<feature type="domain" description="Homeobox" evidence="6">
    <location>
        <begin position="18"/>
        <end position="78"/>
    </location>
</feature>
<evidence type="ECO:0000256" key="4">
    <source>
        <dbReference type="RuleBase" id="RU000682"/>
    </source>
</evidence>
<evidence type="ECO:0000256" key="1">
    <source>
        <dbReference type="ARBA" id="ARBA00004123"/>
    </source>
</evidence>
<dbReference type="GO" id="GO:0000978">
    <property type="term" value="F:RNA polymerase II cis-regulatory region sequence-specific DNA binding"/>
    <property type="evidence" value="ECO:0007669"/>
    <property type="project" value="TreeGrafter"/>
</dbReference>
<dbReference type="STRING" id="127582.A0A2Y9QEG4"/>
<dbReference type="GO" id="GO:0000981">
    <property type="term" value="F:DNA-binding transcription factor activity, RNA polymerase II-specific"/>
    <property type="evidence" value="ECO:0007669"/>
    <property type="project" value="TreeGrafter"/>
</dbReference>
<dbReference type="PROSITE" id="PS50071">
    <property type="entry name" value="HOMEOBOX_2"/>
    <property type="match status" value="1"/>
</dbReference>
<dbReference type="InterPro" id="IPR009057">
    <property type="entry name" value="Homeodomain-like_sf"/>
</dbReference>
<dbReference type="RefSeq" id="XP_023581665.1">
    <property type="nucleotide sequence ID" value="XM_023725897.1"/>
</dbReference>
<feature type="non-terminal residue" evidence="8">
    <location>
        <position position="245"/>
    </location>
</feature>
<dbReference type="PANTHER" id="PTHR24341:SF1">
    <property type="entry name" value="CYTOPLASMIC POLYADENYLATED HOMEOBOX-LIKE PROTEIN"/>
    <property type="match status" value="1"/>
</dbReference>
<feature type="compositionally biased region" description="Polar residues" evidence="5">
    <location>
        <begin position="234"/>
        <end position="245"/>
    </location>
</feature>
<feature type="region of interest" description="Disordered" evidence="5">
    <location>
        <begin position="220"/>
        <end position="245"/>
    </location>
</feature>
<protein>
    <submittedName>
        <fullName evidence="8">Paired box protein Pax-6-like</fullName>
    </submittedName>
</protein>
<dbReference type="CDD" id="cd00086">
    <property type="entry name" value="homeodomain"/>
    <property type="match status" value="1"/>
</dbReference>
<evidence type="ECO:0000256" key="3">
    <source>
        <dbReference type="PROSITE-ProRule" id="PRU00108"/>
    </source>
</evidence>
<evidence type="ECO:0000313" key="7">
    <source>
        <dbReference type="Proteomes" id="UP000248480"/>
    </source>
</evidence>